<gene>
    <name evidence="4" type="ORF">SFMTTN_3234</name>
</gene>
<keyword evidence="4" id="KW-0418">Kinase</keyword>
<dbReference type="Gene3D" id="3.40.50.1820">
    <property type="entry name" value="alpha/beta hydrolase"/>
    <property type="match status" value="1"/>
</dbReference>
<dbReference type="RefSeq" id="WP_124706152.1">
    <property type="nucleotide sequence ID" value="NZ_BGOW01000041.1"/>
</dbReference>
<reference evidence="4 5" key="1">
    <citation type="journal article" date="2019" name="Front. Microbiol.">
        <title>Genomes of Neutrophilic Sulfur-Oxidizing Chemolithoautotrophs Representing 9 Proteobacterial Species From 8 Genera.</title>
        <authorList>
            <person name="Watanabe T."/>
            <person name="Kojima H."/>
            <person name="Umezawa K."/>
            <person name="Hori C."/>
            <person name="Takasuka T.E."/>
            <person name="Kato Y."/>
            <person name="Fukui M."/>
        </authorList>
    </citation>
    <scope>NUCLEOTIDE SEQUENCE [LARGE SCALE GENOMIC DNA]</scope>
    <source>
        <strain evidence="4 5">TTN</strain>
    </source>
</reference>
<evidence type="ECO:0000313" key="5">
    <source>
        <dbReference type="Proteomes" id="UP000286806"/>
    </source>
</evidence>
<proteinExistence type="inferred from homology"/>
<organism evidence="4 5">
    <name type="scientific">Sulfuriferula multivorans</name>
    <dbReference type="NCBI Taxonomy" id="1559896"/>
    <lineage>
        <taxon>Bacteria</taxon>
        <taxon>Pseudomonadati</taxon>
        <taxon>Pseudomonadota</taxon>
        <taxon>Betaproteobacteria</taxon>
        <taxon>Nitrosomonadales</taxon>
        <taxon>Sulfuricellaceae</taxon>
        <taxon>Sulfuriferula</taxon>
    </lineage>
</organism>
<dbReference type="AlphaFoldDB" id="A0A401JHD7"/>
<feature type="active site" description="Charge relay system" evidence="2">
    <location>
        <position position="268"/>
    </location>
</feature>
<protein>
    <submittedName>
        <fullName evidence="4">Hydrolase, alpha/beta fold family functionally coupled to phosphoribulokinase</fullName>
    </submittedName>
</protein>
<sequence>MPYRVTEYQAPAWLPGGDLQTIYPYFFAPVAQIDYRRERWELPDGDFLDLDWMDAAADAPLVVLFHGLEGNSRGFYALALMHAVKQRGWRGVVVNFRGCSGEPNRLPRAYFAGDSAEIDYVLKRLQLKNGHAAVYAVGVSLGGNALLKWLGEMGENAMALITRAVAISAPLDLTVAGHSLDKGINRYTYTAKFLYTLKQKALQKLNAYPALYAREQVKAVSSLYAFDDLVTAPLHGYQGVDDYWRRASSKPGLIHVRAPTLLINARNDPFMPGTALPGAGEVSSAITLDFPAQGGHVGFLQGPFPGNVNWLPQRALGFFETGQ</sequence>
<dbReference type="EMBL" id="BGOW01000041">
    <property type="protein sequence ID" value="GBL47395.1"/>
    <property type="molecule type" value="Genomic_DNA"/>
</dbReference>
<dbReference type="Pfam" id="PF00561">
    <property type="entry name" value="Abhydrolase_1"/>
    <property type="match status" value="1"/>
</dbReference>
<dbReference type="SUPFAM" id="SSF53474">
    <property type="entry name" value="alpha/beta-Hydrolases"/>
    <property type="match status" value="1"/>
</dbReference>
<evidence type="ECO:0000313" key="4">
    <source>
        <dbReference type="EMBL" id="GBL47395.1"/>
    </source>
</evidence>
<evidence type="ECO:0000259" key="3">
    <source>
        <dbReference type="Pfam" id="PF00561"/>
    </source>
</evidence>
<feature type="domain" description="AB hydrolase-1" evidence="3">
    <location>
        <begin position="60"/>
        <end position="303"/>
    </location>
</feature>
<comment type="caution">
    <text evidence="4">The sequence shown here is derived from an EMBL/GenBank/DDBJ whole genome shotgun (WGS) entry which is preliminary data.</text>
</comment>
<keyword evidence="4" id="KW-0808">Transferase</keyword>
<dbReference type="GO" id="GO:0034338">
    <property type="term" value="F:short-chain carboxylesterase activity"/>
    <property type="evidence" value="ECO:0007669"/>
    <property type="project" value="TreeGrafter"/>
</dbReference>
<dbReference type="PIRSF" id="PIRSF005211">
    <property type="entry name" value="Ab_hydro_YheT"/>
    <property type="match status" value="1"/>
</dbReference>
<dbReference type="OrthoDB" id="332676at2"/>
<dbReference type="GO" id="GO:0016301">
    <property type="term" value="F:kinase activity"/>
    <property type="evidence" value="ECO:0007669"/>
    <property type="project" value="UniProtKB-KW"/>
</dbReference>
<keyword evidence="4" id="KW-0378">Hydrolase</keyword>
<dbReference type="PANTHER" id="PTHR10794:SF94">
    <property type="entry name" value="ESTERASE YHET-RELATED"/>
    <property type="match status" value="1"/>
</dbReference>
<dbReference type="GO" id="GO:0047372">
    <property type="term" value="F:monoacylglycerol lipase activity"/>
    <property type="evidence" value="ECO:0007669"/>
    <property type="project" value="TreeGrafter"/>
</dbReference>
<comment type="similarity">
    <text evidence="1">Belongs to the AB hydrolase superfamily. AB hydrolase 4 family.</text>
</comment>
<keyword evidence="5" id="KW-1185">Reference proteome</keyword>
<dbReference type="NCBIfam" id="NF008218">
    <property type="entry name" value="PRK10985.1"/>
    <property type="match status" value="1"/>
</dbReference>
<evidence type="ECO:0000256" key="1">
    <source>
        <dbReference type="ARBA" id="ARBA00010884"/>
    </source>
</evidence>
<dbReference type="InterPro" id="IPR012020">
    <property type="entry name" value="ABHD4"/>
</dbReference>
<dbReference type="InterPro" id="IPR029058">
    <property type="entry name" value="AB_hydrolase_fold"/>
</dbReference>
<dbReference type="Proteomes" id="UP000286806">
    <property type="component" value="Unassembled WGS sequence"/>
</dbReference>
<dbReference type="InterPro" id="IPR000073">
    <property type="entry name" value="AB_hydrolase_1"/>
</dbReference>
<feature type="active site" description="Charge relay system" evidence="2">
    <location>
        <position position="296"/>
    </location>
</feature>
<name>A0A401JHD7_9PROT</name>
<feature type="active site" description="Charge relay system" evidence="2">
    <location>
        <position position="140"/>
    </location>
</feature>
<dbReference type="InterPro" id="IPR050960">
    <property type="entry name" value="AB_hydrolase_4_sf"/>
</dbReference>
<accession>A0A401JHD7</accession>
<dbReference type="PANTHER" id="PTHR10794">
    <property type="entry name" value="ABHYDROLASE DOMAIN-CONTAINING PROTEIN"/>
    <property type="match status" value="1"/>
</dbReference>
<evidence type="ECO:0000256" key="2">
    <source>
        <dbReference type="PIRSR" id="PIRSR005211-1"/>
    </source>
</evidence>